<evidence type="ECO:0000313" key="1">
    <source>
        <dbReference type="EMBL" id="EMS78450.1"/>
    </source>
</evidence>
<dbReference type="Proteomes" id="UP000014216">
    <property type="component" value="Unassembled WGS sequence"/>
</dbReference>
<dbReference type="EMBL" id="APJX01000008">
    <property type="protein sequence ID" value="EMS78450.1"/>
    <property type="molecule type" value="Genomic_DNA"/>
</dbReference>
<dbReference type="EMBL" id="APJX01000003">
    <property type="protein sequence ID" value="EMS80137.1"/>
    <property type="molecule type" value="Genomic_DNA"/>
</dbReference>
<proteinExistence type="predicted"/>
<organism evidence="1 3">
    <name type="scientific">Desulfotignum phosphitoxidans DSM 13687</name>
    <dbReference type="NCBI Taxonomy" id="1286635"/>
    <lineage>
        <taxon>Bacteria</taxon>
        <taxon>Pseudomonadati</taxon>
        <taxon>Thermodesulfobacteriota</taxon>
        <taxon>Desulfobacteria</taxon>
        <taxon>Desulfobacterales</taxon>
        <taxon>Desulfobacteraceae</taxon>
        <taxon>Desulfotignum</taxon>
    </lineage>
</organism>
<accession>S0FUR5</accession>
<protein>
    <submittedName>
        <fullName evidence="1">Uncharacterized protein</fullName>
    </submittedName>
</protein>
<evidence type="ECO:0000313" key="2">
    <source>
        <dbReference type="EMBL" id="EMS80137.1"/>
    </source>
</evidence>
<comment type="caution">
    <text evidence="1">The sequence shown here is derived from an EMBL/GenBank/DDBJ whole genome shotgun (WGS) entry which is preliminary data.</text>
</comment>
<gene>
    <name evidence="2" type="ORF">Dpo_3c02810</name>
    <name evidence="1" type="ORF">Dpo_8c01170</name>
</gene>
<dbReference type="AlphaFoldDB" id="S0FUR5"/>
<keyword evidence="3" id="KW-1185">Reference proteome</keyword>
<evidence type="ECO:0000313" key="3">
    <source>
        <dbReference type="Proteomes" id="UP000014216"/>
    </source>
</evidence>
<name>S0FUR5_9BACT</name>
<reference evidence="1 3" key="1">
    <citation type="journal article" date="2013" name="Genome Announc.">
        <title>Draft Genome Sequence of Desulfotignum phosphitoxidans DSM 13687 Strain FiPS-3.</title>
        <authorList>
            <person name="Poehlein A."/>
            <person name="Daniel R."/>
            <person name="Simeonova D.D."/>
        </authorList>
    </citation>
    <scope>NUCLEOTIDE SEQUENCE [LARGE SCALE GENOMIC DNA]</scope>
    <source>
        <strain evidence="1 3">DSM 13687</strain>
    </source>
</reference>
<sequence>MARNNTEWEISINFVPFESTEIRDKSYELWANSFNHFQKRTSPKIGSPKNQIPKKRIYQKKTMCLKKQSNRQEVYYEEEKKEQR</sequence>